<accession>A0A1F5DL88</accession>
<organism evidence="1 2">
    <name type="scientific">Candidatus Beckwithbacteria bacterium RIFCSPHIGHO2_12_FULL_47_17</name>
    <dbReference type="NCBI Taxonomy" id="1797460"/>
    <lineage>
        <taxon>Bacteria</taxon>
        <taxon>Candidatus Beckwithiibacteriota</taxon>
    </lineage>
</organism>
<protein>
    <submittedName>
        <fullName evidence="1">Uncharacterized protein</fullName>
    </submittedName>
</protein>
<evidence type="ECO:0000313" key="2">
    <source>
        <dbReference type="Proteomes" id="UP000176791"/>
    </source>
</evidence>
<dbReference type="AlphaFoldDB" id="A0A1F5DL88"/>
<name>A0A1F5DL88_9BACT</name>
<dbReference type="STRING" id="1797460.A3E73_01385"/>
<evidence type="ECO:0000313" key="1">
    <source>
        <dbReference type="EMBL" id="OGD55939.1"/>
    </source>
</evidence>
<comment type="caution">
    <text evidence="1">The sequence shown here is derived from an EMBL/GenBank/DDBJ whole genome shotgun (WGS) entry which is preliminary data.</text>
</comment>
<sequence>MAELLSGQAEIINRGVNLDLPLGQVTVVLGLPVKFSADMRWSFSKVVLKGDELTQLVPDAVVGDGYNYNRALVVKLANRPMLAICTGLDKSDYLDNDRPIAAVFNLLHPDEQEWVTVEGWQLFNNDNPVGGMDLSDRDVSNDVLEVNAVQDAINLTLTEHVRV</sequence>
<proteinExistence type="predicted"/>
<gene>
    <name evidence="1" type="ORF">A3E73_01385</name>
</gene>
<dbReference type="EMBL" id="MEZN01000030">
    <property type="protein sequence ID" value="OGD55939.1"/>
    <property type="molecule type" value="Genomic_DNA"/>
</dbReference>
<dbReference type="Proteomes" id="UP000176791">
    <property type="component" value="Unassembled WGS sequence"/>
</dbReference>
<reference evidence="1 2" key="1">
    <citation type="journal article" date="2016" name="Nat. Commun.">
        <title>Thousands of microbial genomes shed light on interconnected biogeochemical processes in an aquifer system.</title>
        <authorList>
            <person name="Anantharaman K."/>
            <person name="Brown C.T."/>
            <person name="Hug L.A."/>
            <person name="Sharon I."/>
            <person name="Castelle C.J."/>
            <person name="Probst A.J."/>
            <person name="Thomas B.C."/>
            <person name="Singh A."/>
            <person name="Wilkins M.J."/>
            <person name="Karaoz U."/>
            <person name="Brodie E.L."/>
            <person name="Williams K.H."/>
            <person name="Hubbard S.S."/>
            <person name="Banfield J.F."/>
        </authorList>
    </citation>
    <scope>NUCLEOTIDE SEQUENCE [LARGE SCALE GENOMIC DNA]</scope>
</reference>